<evidence type="ECO:0000313" key="2">
    <source>
        <dbReference type="EMBL" id="OMO51571.1"/>
    </source>
</evidence>
<feature type="compositionally biased region" description="Basic and acidic residues" evidence="1">
    <location>
        <begin position="10"/>
        <end position="20"/>
    </location>
</feature>
<dbReference type="EMBL" id="AWUE01024121">
    <property type="protein sequence ID" value="OMO51571.1"/>
    <property type="molecule type" value="Genomic_DNA"/>
</dbReference>
<gene>
    <name evidence="2" type="ORF">COLO4_37618</name>
</gene>
<feature type="region of interest" description="Disordered" evidence="1">
    <location>
        <begin position="1"/>
        <end position="20"/>
    </location>
</feature>
<sequence length="85" mass="9304">MAASRGSSITERRRNSYKEKRLSKITRIPILIPISQPTSPAQKDKRIGKVGGVGGGLWGQDDAVIDLGLEKEARSKEEEGVLKPF</sequence>
<keyword evidence="3" id="KW-1185">Reference proteome</keyword>
<comment type="caution">
    <text evidence="2">The sequence shown here is derived from an EMBL/GenBank/DDBJ whole genome shotgun (WGS) entry which is preliminary data.</text>
</comment>
<name>A0A1R3G0G7_9ROSI</name>
<proteinExistence type="predicted"/>
<protein>
    <submittedName>
        <fullName evidence="2">Transcription activator-related protein</fullName>
    </submittedName>
</protein>
<evidence type="ECO:0000313" key="3">
    <source>
        <dbReference type="Proteomes" id="UP000187203"/>
    </source>
</evidence>
<evidence type="ECO:0000256" key="1">
    <source>
        <dbReference type="SAM" id="MobiDB-lite"/>
    </source>
</evidence>
<dbReference type="AlphaFoldDB" id="A0A1R3G0G7"/>
<accession>A0A1R3G0G7</accession>
<reference evidence="3" key="1">
    <citation type="submission" date="2013-09" db="EMBL/GenBank/DDBJ databases">
        <title>Corchorus olitorius genome sequencing.</title>
        <authorList>
            <person name="Alam M."/>
            <person name="Haque M.S."/>
            <person name="Islam M.S."/>
            <person name="Emdad E.M."/>
            <person name="Islam M.M."/>
            <person name="Ahmed B."/>
            <person name="Halim A."/>
            <person name="Hossen Q.M.M."/>
            <person name="Hossain M.Z."/>
            <person name="Ahmed R."/>
            <person name="Khan M.M."/>
            <person name="Islam R."/>
            <person name="Rashid M.M."/>
            <person name="Khan S.A."/>
            <person name="Rahman M.S."/>
            <person name="Alam M."/>
            <person name="Yahiya A.S."/>
            <person name="Khan M.S."/>
            <person name="Azam M.S."/>
            <person name="Haque T."/>
            <person name="Lashkar M.Z.H."/>
            <person name="Akhand A.I."/>
            <person name="Morshed G."/>
            <person name="Roy S."/>
            <person name="Uddin K.S."/>
            <person name="Rabeya T."/>
            <person name="Hossain A.S."/>
            <person name="Chowdhury A."/>
            <person name="Snigdha A.R."/>
            <person name="Mortoza M.S."/>
            <person name="Matin S.A."/>
            <person name="Hoque S.M.E."/>
            <person name="Islam M.K."/>
            <person name="Roy D.K."/>
            <person name="Haider R."/>
            <person name="Moosa M.M."/>
            <person name="Elias S.M."/>
            <person name="Hasan A.M."/>
            <person name="Jahan S."/>
            <person name="Shafiuddin M."/>
            <person name="Mahmood N."/>
            <person name="Shommy N.S."/>
        </authorList>
    </citation>
    <scope>NUCLEOTIDE SEQUENCE [LARGE SCALE GENOMIC DNA]</scope>
    <source>
        <strain evidence="3">cv. O-4</strain>
    </source>
</reference>
<organism evidence="2 3">
    <name type="scientific">Corchorus olitorius</name>
    <dbReference type="NCBI Taxonomy" id="93759"/>
    <lineage>
        <taxon>Eukaryota</taxon>
        <taxon>Viridiplantae</taxon>
        <taxon>Streptophyta</taxon>
        <taxon>Embryophyta</taxon>
        <taxon>Tracheophyta</taxon>
        <taxon>Spermatophyta</taxon>
        <taxon>Magnoliopsida</taxon>
        <taxon>eudicotyledons</taxon>
        <taxon>Gunneridae</taxon>
        <taxon>Pentapetalae</taxon>
        <taxon>rosids</taxon>
        <taxon>malvids</taxon>
        <taxon>Malvales</taxon>
        <taxon>Malvaceae</taxon>
        <taxon>Grewioideae</taxon>
        <taxon>Apeibeae</taxon>
        <taxon>Corchorus</taxon>
    </lineage>
</organism>
<dbReference type="Proteomes" id="UP000187203">
    <property type="component" value="Unassembled WGS sequence"/>
</dbReference>